<dbReference type="Proteomes" id="UP000499080">
    <property type="component" value="Unassembled WGS sequence"/>
</dbReference>
<dbReference type="InterPro" id="IPR029063">
    <property type="entry name" value="SAM-dependent_MTases_sf"/>
</dbReference>
<evidence type="ECO:0000256" key="1">
    <source>
        <dbReference type="ARBA" id="ARBA00022603"/>
    </source>
</evidence>
<dbReference type="GO" id="GO:0042054">
    <property type="term" value="F:histone methyltransferase activity"/>
    <property type="evidence" value="ECO:0007669"/>
    <property type="project" value="TreeGrafter"/>
</dbReference>
<accession>A0A4Y2M5N7</accession>
<dbReference type="InterPro" id="IPR055135">
    <property type="entry name" value="PRMT_dom"/>
</dbReference>
<feature type="domain" description="Protein arginine N-methyltransferase" evidence="8">
    <location>
        <begin position="200"/>
        <end position="359"/>
    </location>
</feature>
<dbReference type="EMBL" id="BGPR01006811">
    <property type="protein sequence ID" value="GBN22019.1"/>
    <property type="molecule type" value="Genomic_DNA"/>
</dbReference>
<dbReference type="OrthoDB" id="412876at2759"/>
<evidence type="ECO:0000259" key="8">
    <source>
        <dbReference type="Pfam" id="PF22528"/>
    </source>
</evidence>
<dbReference type="EC" id="2.1.1.-" evidence="6"/>
<dbReference type="SUPFAM" id="SSF53335">
    <property type="entry name" value="S-adenosyl-L-methionine-dependent methyltransferases"/>
    <property type="match status" value="2"/>
</dbReference>
<protein>
    <recommendedName>
        <fullName evidence="6">Protein arginine N-methyltransferase</fullName>
        <ecNumber evidence="6">2.1.1.-</ecNumber>
    </recommendedName>
</protein>
<keyword evidence="4" id="KW-0677">Repeat</keyword>
<dbReference type="PROSITE" id="PS51678">
    <property type="entry name" value="SAM_MT_PRMT"/>
    <property type="match status" value="2"/>
</dbReference>
<evidence type="ECO:0000256" key="4">
    <source>
        <dbReference type="ARBA" id="ARBA00022737"/>
    </source>
</evidence>
<dbReference type="InterPro" id="IPR025799">
    <property type="entry name" value="Arg_MeTrfase"/>
</dbReference>
<evidence type="ECO:0000313" key="9">
    <source>
        <dbReference type="EMBL" id="GBN22019.1"/>
    </source>
</evidence>
<proteinExistence type="inferred from homology"/>
<dbReference type="Pfam" id="PF22528">
    <property type="entry name" value="PRMT_C"/>
    <property type="match status" value="2"/>
</dbReference>
<dbReference type="GO" id="GO:0032259">
    <property type="term" value="P:methylation"/>
    <property type="evidence" value="ECO:0007669"/>
    <property type="project" value="UniProtKB-KW"/>
</dbReference>
<dbReference type="AlphaFoldDB" id="A0A4Y2M5N7"/>
<comment type="caution">
    <text evidence="9">The sequence shown here is derived from an EMBL/GenBank/DDBJ whole genome shotgun (WGS) entry which is preliminary data.</text>
</comment>
<feature type="domain" description="Protein arginine N-methyltransferase" evidence="8">
    <location>
        <begin position="537"/>
        <end position="686"/>
    </location>
</feature>
<comment type="similarity">
    <text evidence="6">Belongs to the class I-like SAM-binding methyltransferase superfamily. Protein arginine N-methyltransferase family. PRMT7 subfamily.</text>
</comment>
<keyword evidence="1 7" id="KW-0489">Methyltransferase</keyword>
<evidence type="ECO:0000256" key="7">
    <source>
        <dbReference type="PROSITE-ProRule" id="PRU01015"/>
    </source>
</evidence>
<dbReference type="CDD" id="cd02440">
    <property type="entry name" value="AdoMet_MTases"/>
    <property type="match status" value="1"/>
</dbReference>
<keyword evidence="2 7" id="KW-0808">Transferase</keyword>
<dbReference type="Gene3D" id="2.70.160.11">
    <property type="entry name" value="Hnrnp arginine n-methyltransferase1"/>
    <property type="match status" value="2"/>
</dbReference>
<dbReference type="Gene3D" id="3.40.50.150">
    <property type="entry name" value="Vaccinia Virus protein VP39"/>
    <property type="match status" value="2"/>
</dbReference>
<reference evidence="9 10" key="1">
    <citation type="journal article" date="2019" name="Sci. Rep.">
        <title>Orb-weaving spider Araneus ventricosus genome elucidates the spidroin gene catalogue.</title>
        <authorList>
            <person name="Kono N."/>
            <person name="Nakamura H."/>
            <person name="Ohtoshi R."/>
            <person name="Moran D.A.P."/>
            <person name="Shinohara A."/>
            <person name="Yoshida Y."/>
            <person name="Fujiwara M."/>
            <person name="Mori M."/>
            <person name="Tomita M."/>
            <person name="Arakawa K."/>
        </authorList>
    </citation>
    <scope>NUCLEOTIDE SEQUENCE [LARGE SCALE GENOMIC DNA]</scope>
</reference>
<dbReference type="FunFam" id="2.70.160.11:FF:000014">
    <property type="entry name" value="Protein arginine N-methyltransferase 7"/>
    <property type="match status" value="1"/>
</dbReference>
<evidence type="ECO:0000256" key="5">
    <source>
        <dbReference type="ARBA" id="ARBA00025081"/>
    </source>
</evidence>
<dbReference type="PANTHER" id="PTHR11006:SF4">
    <property type="entry name" value="PROTEIN ARGININE N-METHYLTRANSFERASE 7"/>
    <property type="match status" value="1"/>
</dbReference>
<evidence type="ECO:0000313" key="10">
    <source>
        <dbReference type="Proteomes" id="UP000499080"/>
    </source>
</evidence>
<dbReference type="GO" id="GO:0016274">
    <property type="term" value="F:protein-arginine N-methyltransferase activity"/>
    <property type="evidence" value="ECO:0007669"/>
    <property type="project" value="InterPro"/>
</dbReference>
<dbReference type="InterPro" id="IPR014644">
    <property type="entry name" value="MeTrfase_PRMT7"/>
</dbReference>
<dbReference type="PANTHER" id="PTHR11006">
    <property type="entry name" value="PROTEIN ARGININE N-METHYLTRANSFERASE"/>
    <property type="match status" value="1"/>
</dbReference>
<comment type="function">
    <text evidence="6">Arginine methyltransferase that can both catalyze the formation of omega-N monomethylarginine (MMA) and symmetrical dimethylarginine (sDMA).</text>
</comment>
<gene>
    <name evidence="9" type="primary">PRMT7</name>
    <name evidence="9" type="ORF">AVEN_88118_1</name>
</gene>
<sequence>MITVLNRFLRTKIGVVTKLLDVNMSRFTMTVNPIIGKKEWAQKPEYYDYYQEVARSSYADMLHDKERNEKYHAALKKAVQSMRDQGRPVKVLDIGTGTGLLSMMAARAGADSVVACEVFHPVAKCAEDVIKQNGFEDKIKIILKHSTDLTVGPEGDLKERANILVAEVFDTELIGEGALRTFQHAVKFLLEPNCIVIPSSASVYAQIIESSLISSWNTLSPLNIAPGKFIIPPKKVTSCHGSAAVHDVQMSQIPQDKFKFLTEPVCVFEFSFTGEKSIEMNETFIKQVTSVTSGNCEIVFMWWDLKMDMDGDIILNNGPKWVQPDPDQAQWRDHWMQAIYYLPDVVSVSAGDKITLTAYHDEYSLWFAIPKASNKMVTESPTCNCLVHVADSHARIGMKNDTDRNAKFITMLKEVVTPSSVCLCISDGSLLPLIAAKLGAEKVFTVEPNHFHHNMIKSYVQENDENDVIKIITKEPADLTEEDLEMRKVNVLLTEPYFVDSVRPWELFRFWHLRTLLDTFLSPEVLVIPQCGKLKAVAVNFEDLWKIRAPVKNAEGFNLSRFDEMIQRAISIADAAVEAHPLWEYPCKAISEASNLLEFDFSKTTFKDSFEVEGEIPVSSSGTCNAVALWTDYSFQDTEVTTGPIQPIVTNQTIKWSMNSQQGVYFIHPPKEVIPDKHRLNYKIKFNISDTTFIFSIDER</sequence>
<dbReference type="PIRSF" id="PIRSF036946">
    <property type="entry name" value="Arg_N-mtase"/>
    <property type="match status" value="1"/>
</dbReference>
<name>A0A4Y2M5N7_ARAVE</name>
<comment type="function">
    <text evidence="5">Essential arginine methyltransferase that can both catalyze the formation of omega-N monomethylarginine (MMA) and symmetrical dimethylarginine (sDMA). Specifically mediates the symmetrical dimethylation of arginine residues in the small nuclear ribonucleoproteins SmD1 and SmD3.</text>
</comment>
<dbReference type="Pfam" id="PF06325">
    <property type="entry name" value="PrmA"/>
    <property type="match status" value="1"/>
</dbReference>
<keyword evidence="3 7" id="KW-0949">S-adenosyl-L-methionine</keyword>
<dbReference type="FunFam" id="3.40.50.150:FF:000071">
    <property type="entry name" value="Protein arginine N-methyltransferase 7"/>
    <property type="match status" value="1"/>
</dbReference>
<keyword evidence="10" id="KW-1185">Reference proteome</keyword>
<evidence type="ECO:0000256" key="2">
    <source>
        <dbReference type="ARBA" id="ARBA00022679"/>
    </source>
</evidence>
<evidence type="ECO:0000256" key="3">
    <source>
        <dbReference type="ARBA" id="ARBA00022691"/>
    </source>
</evidence>
<evidence type="ECO:0000256" key="6">
    <source>
        <dbReference type="PIRNR" id="PIRNR036946"/>
    </source>
</evidence>
<dbReference type="FunFam" id="3.40.50.150:FF:000070">
    <property type="entry name" value="Protein arginine N-methyltransferase 7"/>
    <property type="match status" value="1"/>
</dbReference>
<organism evidence="9 10">
    <name type="scientific">Araneus ventricosus</name>
    <name type="common">Orbweaver spider</name>
    <name type="synonym">Epeira ventricosa</name>
    <dbReference type="NCBI Taxonomy" id="182803"/>
    <lineage>
        <taxon>Eukaryota</taxon>
        <taxon>Metazoa</taxon>
        <taxon>Ecdysozoa</taxon>
        <taxon>Arthropoda</taxon>
        <taxon>Chelicerata</taxon>
        <taxon>Arachnida</taxon>
        <taxon>Araneae</taxon>
        <taxon>Araneomorphae</taxon>
        <taxon>Entelegynae</taxon>
        <taxon>Araneoidea</taxon>
        <taxon>Araneidae</taxon>
        <taxon>Araneus</taxon>
    </lineage>
</organism>